<reference evidence="3 4" key="1">
    <citation type="journal article" date="2009" name="Science">
        <title>Green evolution and dynamic adaptations revealed by genomes of the marine picoeukaryotes Micromonas.</title>
        <authorList>
            <person name="Worden A.Z."/>
            <person name="Lee J.H."/>
            <person name="Mock T."/>
            <person name="Rouze P."/>
            <person name="Simmons M.P."/>
            <person name="Aerts A.L."/>
            <person name="Allen A.E."/>
            <person name="Cuvelier M.L."/>
            <person name="Derelle E."/>
            <person name="Everett M.V."/>
            <person name="Foulon E."/>
            <person name="Grimwood J."/>
            <person name="Gundlach H."/>
            <person name="Henrissat B."/>
            <person name="Napoli C."/>
            <person name="McDonald S.M."/>
            <person name="Parker M.S."/>
            <person name="Rombauts S."/>
            <person name="Salamov A."/>
            <person name="Von Dassow P."/>
            <person name="Badger J.H."/>
            <person name="Coutinho P.M."/>
            <person name="Demir E."/>
            <person name="Dubchak I."/>
            <person name="Gentemann C."/>
            <person name="Eikrem W."/>
            <person name="Gready J.E."/>
            <person name="John U."/>
            <person name="Lanier W."/>
            <person name="Lindquist E.A."/>
            <person name="Lucas S."/>
            <person name="Mayer K.F."/>
            <person name="Moreau H."/>
            <person name="Not F."/>
            <person name="Otillar R."/>
            <person name="Panaud O."/>
            <person name="Pangilinan J."/>
            <person name="Paulsen I."/>
            <person name="Piegu B."/>
            <person name="Poliakov A."/>
            <person name="Robbens S."/>
            <person name="Schmutz J."/>
            <person name="Toulza E."/>
            <person name="Wyss T."/>
            <person name="Zelensky A."/>
            <person name="Zhou K."/>
            <person name="Armbrust E.V."/>
            <person name="Bhattacharya D."/>
            <person name="Goodenough U.W."/>
            <person name="Van de Peer Y."/>
            <person name="Grigoriev I.V."/>
        </authorList>
    </citation>
    <scope>NUCLEOTIDE SEQUENCE [LARGE SCALE GENOMIC DNA]</scope>
    <source>
        <strain evidence="4">RCC299 / NOUM17</strain>
    </source>
</reference>
<feature type="region of interest" description="Disordered" evidence="1">
    <location>
        <begin position="227"/>
        <end position="261"/>
    </location>
</feature>
<name>C1E908_MICCC</name>
<organism evidence="3 4">
    <name type="scientific">Micromonas commoda (strain RCC299 / NOUM17 / CCMP2709)</name>
    <name type="common">Picoplanktonic green alga</name>
    <dbReference type="NCBI Taxonomy" id="296587"/>
    <lineage>
        <taxon>Eukaryota</taxon>
        <taxon>Viridiplantae</taxon>
        <taxon>Chlorophyta</taxon>
        <taxon>Mamiellophyceae</taxon>
        <taxon>Mamiellales</taxon>
        <taxon>Mamiellaceae</taxon>
        <taxon>Micromonas</taxon>
    </lineage>
</organism>
<keyword evidence="2" id="KW-1133">Transmembrane helix</keyword>
<dbReference type="Proteomes" id="UP000002009">
    <property type="component" value="Chromosome 6"/>
</dbReference>
<evidence type="ECO:0000256" key="1">
    <source>
        <dbReference type="SAM" id="MobiDB-lite"/>
    </source>
</evidence>
<sequence length="301" mass="32217">MRAFVFGFVGRLIPRDGTRDGTRGESRDVEMFASHASDPTLVTAMSLVANEVISAHDQDEPGHYQTTFGADSAKRCYTLVVVPRSGGERSEPTLACEDGGPPDHSLVSALEARKRSAGLVRVVFGVIVSSRGAPLSARPEPEACAEWLDTLRAEFESRYSTGAYVGRTKTVGRGDSYNFEALAETLRRLASSFDDDERDGDAPKVEKARTRRRQGDAAFAVVVDANDGPLEDANGQRGDDRAEETTSLVRREPPPEGAGSILAGVIRGRNVRARCVTALAVLLAAFVALLAACGGYGCLNR</sequence>
<proteinExistence type="predicted"/>
<keyword evidence="2" id="KW-0812">Transmembrane</keyword>
<dbReference type="EMBL" id="CP001327">
    <property type="protein sequence ID" value="ACO64603.1"/>
    <property type="molecule type" value="Genomic_DNA"/>
</dbReference>
<feature type="compositionally biased region" description="Basic and acidic residues" evidence="1">
    <location>
        <begin position="237"/>
        <end position="254"/>
    </location>
</feature>
<dbReference type="AlphaFoldDB" id="C1E908"/>
<feature type="transmembrane region" description="Helical" evidence="2">
    <location>
        <begin position="276"/>
        <end position="299"/>
    </location>
</feature>
<gene>
    <name evidence="3" type="ORF">MICPUN_59561</name>
</gene>
<feature type="region of interest" description="Disordered" evidence="1">
    <location>
        <begin position="193"/>
        <end position="213"/>
    </location>
</feature>
<evidence type="ECO:0000313" key="3">
    <source>
        <dbReference type="EMBL" id="ACO64603.1"/>
    </source>
</evidence>
<protein>
    <submittedName>
        <fullName evidence="3">Uncharacterized protein</fullName>
    </submittedName>
</protein>
<keyword evidence="4" id="KW-1185">Reference proteome</keyword>
<evidence type="ECO:0000313" key="4">
    <source>
        <dbReference type="Proteomes" id="UP000002009"/>
    </source>
</evidence>
<dbReference type="KEGG" id="mis:MICPUN_59561"/>
<dbReference type="RefSeq" id="XP_002503345.1">
    <property type="nucleotide sequence ID" value="XM_002503299.1"/>
</dbReference>
<evidence type="ECO:0000256" key="2">
    <source>
        <dbReference type="SAM" id="Phobius"/>
    </source>
</evidence>
<dbReference type="GeneID" id="8244277"/>
<keyword evidence="2" id="KW-0472">Membrane</keyword>
<dbReference type="InParanoid" id="C1E908"/>
<accession>C1E908</accession>